<dbReference type="GO" id="GO:0004725">
    <property type="term" value="F:protein tyrosine phosphatase activity"/>
    <property type="evidence" value="ECO:0007669"/>
    <property type="project" value="UniProtKB-EC"/>
</dbReference>
<dbReference type="AlphaFoldDB" id="A0A9D2XY51"/>
<dbReference type="InterPro" id="IPR050348">
    <property type="entry name" value="Protein-Tyr_Phosphatase"/>
</dbReference>
<comment type="caution">
    <text evidence="10">The sequence shown here is derived from an EMBL/GenBank/DDBJ whole genome shotgun (WGS) entry which is preliminary data.</text>
</comment>
<proteinExistence type="predicted"/>
<dbReference type="Gene3D" id="3.90.190.10">
    <property type="entry name" value="Protein tyrosine phosphatase superfamily"/>
    <property type="match status" value="1"/>
</dbReference>
<dbReference type="SMART" id="SM00194">
    <property type="entry name" value="PTPc"/>
    <property type="match status" value="1"/>
</dbReference>
<dbReference type="EMBL" id="JAAVVJ010000013">
    <property type="protein sequence ID" value="KAF7210136.1"/>
    <property type="molecule type" value="Genomic_DNA"/>
</dbReference>
<dbReference type="InterPro" id="IPR000242">
    <property type="entry name" value="PTP_cat"/>
</dbReference>
<dbReference type="SMART" id="SM00404">
    <property type="entry name" value="PTPc_motif"/>
    <property type="match status" value="1"/>
</dbReference>
<evidence type="ECO:0000256" key="4">
    <source>
        <dbReference type="ARBA" id="ARBA00051722"/>
    </source>
</evidence>
<evidence type="ECO:0000256" key="3">
    <source>
        <dbReference type="ARBA" id="ARBA00022912"/>
    </source>
</evidence>
<protein>
    <recommendedName>
        <fullName evidence="6">Tyrosine-protein phosphatase non-receptor type 20</fullName>
        <ecNumber evidence="1">3.1.3.48</ecNumber>
    </recommendedName>
</protein>
<dbReference type="PROSITE" id="PS50056">
    <property type="entry name" value="TYR_PHOSPHATASE_2"/>
    <property type="match status" value="1"/>
</dbReference>
<evidence type="ECO:0000256" key="7">
    <source>
        <dbReference type="SAM" id="MobiDB-lite"/>
    </source>
</evidence>
<accession>A0A9D2XY51</accession>
<name>A0A9D2XY51_NOTFU</name>
<dbReference type="InterPro" id="IPR000387">
    <property type="entry name" value="Tyr_Pase_dom"/>
</dbReference>
<feature type="region of interest" description="Disordered" evidence="7">
    <location>
        <begin position="300"/>
        <end position="344"/>
    </location>
</feature>
<dbReference type="SUPFAM" id="SSF52799">
    <property type="entry name" value="(Phosphotyrosine protein) phosphatases II"/>
    <property type="match status" value="1"/>
</dbReference>
<evidence type="ECO:0000256" key="5">
    <source>
        <dbReference type="ARBA" id="ARBA00058215"/>
    </source>
</evidence>
<evidence type="ECO:0000256" key="6">
    <source>
        <dbReference type="ARBA" id="ARBA00072470"/>
    </source>
</evidence>
<feature type="compositionally biased region" description="Basic residues" evidence="7">
    <location>
        <begin position="323"/>
        <end position="332"/>
    </location>
</feature>
<organism evidence="10 11">
    <name type="scientific">Nothobranchius furzeri</name>
    <name type="common">Turquoise killifish</name>
    <dbReference type="NCBI Taxonomy" id="105023"/>
    <lineage>
        <taxon>Eukaryota</taxon>
        <taxon>Metazoa</taxon>
        <taxon>Chordata</taxon>
        <taxon>Craniata</taxon>
        <taxon>Vertebrata</taxon>
        <taxon>Euteleostomi</taxon>
        <taxon>Actinopterygii</taxon>
        <taxon>Neopterygii</taxon>
        <taxon>Teleostei</taxon>
        <taxon>Neoteleostei</taxon>
        <taxon>Acanthomorphata</taxon>
        <taxon>Ovalentaria</taxon>
        <taxon>Atherinomorphae</taxon>
        <taxon>Cyprinodontiformes</taxon>
        <taxon>Nothobranchiidae</taxon>
        <taxon>Nothobranchius</taxon>
    </lineage>
</organism>
<dbReference type="EC" id="3.1.3.48" evidence="1"/>
<dbReference type="PROSITE" id="PS50055">
    <property type="entry name" value="TYR_PHOSPHATASE_PTP"/>
    <property type="match status" value="1"/>
</dbReference>
<dbReference type="PRINTS" id="PR00700">
    <property type="entry name" value="PRTYPHPHTASE"/>
</dbReference>
<feature type="compositionally biased region" description="Polar residues" evidence="7">
    <location>
        <begin position="303"/>
        <end position="318"/>
    </location>
</feature>
<dbReference type="EMBL" id="JAAVVJ010000013">
    <property type="protein sequence ID" value="KAF7210137.1"/>
    <property type="molecule type" value="Genomic_DNA"/>
</dbReference>
<evidence type="ECO:0000256" key="2">
    <source>
        <dbReference type="ARBA" id="ARBA00022801"/>
    </source>
</evidence>
<evidence type="ECO:0000313" key="11">
    <source>
        <dbReference type="Proteomes" id="UP000822369"/>
    </source>
</evidence>
<evidence type="ECO:0000313" key="10">
    <source>
        <dbReference type="EMBL" id="KAF7210137.1"/>
    </source>
</evidence>
<keyword evidence="2" id="KW-0378">Hydrolase</keyword>
<evidence type="ECO:0000259" key="8">
    <source>
        <dbReference type="PROSITE" id="PS50055"/>
    </source>
</evidence>
<dbReference type="FunFam" id="3.90.190.10:FF:000102">
    <property type="entry name" value="Receptor-type tyrosine-protein phosphatase"/>
    <property type="match status" value="1"/>
</dbReference>
<evidence type="ECO:0000256" key="1">
    <source>
        <dbReference type="ARBA" id="ARBA00013064"/>
    </source>
</evidence>
<dbReference type="InterPro" id="IPR016130">
    <property type="entry name" value="Tyr_Pase_AS"/>
</dbReference>
<reference evidence="10" key="1">
    <citation type="submission" date="2020-03" db="EMBL/GenBank/DDBJ databases">
        <title>Intra-Species Differences in Population Size shape Life History and Genome Evolution.</title>
        <authorList>
            <person name="Willemsen D."/>
            <person name="Cui R."/>
            <person name="Valenzano D.R."/>
        </authorList>
    </citation>
    <scope>NUCLEOTIDE SEQUENCE</scope>
    <source>
        <strain evidence="10">GRZ</strain>
        <tissue evidence="10">Whole</tissue>
    </source>
</reference>
<dbReference type="InterPro" id="IPR029021">
    <property type="entry name" value="Prot-tyrosine_phosphatase-like"/>
</dbReference>
<dbReference type="InterPro" id="IPR003595">
    <property type="entry name" value="Tyr_Pase_cat"/>
</dbReference>
<sequence>MRMETFSRAQLLQELNWQCNKLAAKDNRGFKQEFEEMNDVGKDFPVRAGRLEANRDKNRYPLVLPYDHSRVRLSIQNLNPNSDYINANFVPGGGSERDFICTQGPLFNTINDFWRMVWEQNVRIIVMVTSLRYKNTVLCDRYWPVEEGTEYYGLIQVTTVTCKQGPDYLITTINLRQRDSPTDRIITHYYYPSWPDQGVPNVPSLCAFTECVRQHLEAVPHLGPAVVHCSAGIGRSGTFVTLLWMMQLCVRGIQPGIKAAVKDMRQHRMWMVQTLEQYVFIYRCLVHWLAGGRSERRQIQAAGPNTSQYSKNRPQSSLAKDHSGRRRRHRNQQKPPPDPPQNTTLQIFNPGNLLRRLIPSLSQTNQK</sequence>
<feature type="domain" description="Tyrosine-protein phosphatase" evidence="8">
    <location>
        <begin position="30"/>
        <end position="288"/>
    </location>
</feature>
<comment type="function">
    <text evidence="5">Tyrosine-protein phosphatase targeted to sites of actin polymerization in response of varied extracellular stimuli. Has tyrosine phosphatase activity towards various tyrosyl phosphorylated substrates.</text>
</comment>
<dbReference type="OrthoDB" id="8609993at2759"/>
<gene>
    <name evidence="10" type="ORF">G4P62_014602</name>
</gene>
<dbReference type="PANTHER" id="PTHR19134:SF557">
    <property type="entry name" value="RECEPTOR-TYPE TYROSINE-PROTEIN PHOSPHATASE ETA-LIKE-RELATED"/>
    <property type="match status" value="1"/>
</dbReference>
<dbReference type="KEGG" id="nfu:107391144"/>
<dbReference type="PANTHER" id="PTHR19134">
    <property type="entry name" value="RECEPTOR-TYPE TYROSINE-PROTEIN PHOSPHATASE"/>
    <property type="match status" value="1"/>
</dbReference>
<dbReference type="Proteomes" id="UP000822369">
    <property type="component" value="Chromosome 13"/>
</dbReference>
<comment type="catalytic activity">
    <reaction evidence="4">
        <text>O-phospho-L-tyrosyl-[protein] + H2O = L-tyrosyl-[protein] + phosphate</text>
        <dbReference type="Rhea" id="RHEA:10684"/>
        <dbReference type="Rhea" id="RHEA-COMP:10136"/>
        <dbReference type="Rhea" id="RHEA-COMP:20101"/>
        <dbReference type="ChEBI" id="CHEBI:15377"/>
        <dbReference type="ChEBI" id="CHEBI:43474"/>
        <dbReference type="ChEBI" id="CHEBI:46858"/>
        <dbReference type="ChEBI" id="CHEBI:61978"/>
        <dbReference type="EC" id="3.1.3.48"/>
    </reaction>
</comment>
<keyword evidence="3" id="KW-0904">Protein phosphatase</keyword>
<evidence type="ECO:0000259" key="9">
    <source>
        <dbReference type="PROSITE" id="PS50056"/>
    </source>
</evidence>
<feature type="domain" description="Tyrosine specific protein phosphatases" evidence="9">
    <location>
        <begin position="206"/>
        <end position="279"/>
    </location>
</feature>
<dbReference type="Pfam" id="PF00102">
    <property type="entry name" value="Y_phosphatase"/>
    <property type="match status" value="1"/>
</dbReference>
<dbReference type="PROSITE" id="PS00383">
    <property type="entry name" value="TYR_PHOSPHATASE_1"/>
    <property type="match status" value="1"/>
</dbReference>